<dbReference type="RefSeq" id="WP_124396602.1">
    <property type="nucleotide sequence ID" value="NZ_BHZE01000001.1"/>
</dbReference>
<dbReference type="AlphaFoldDB" id="A0A401XHN4"/>
<sequence length="353" mass="39074">MMPGGPYPNVQYTGADQCWCPTCPQNVAQVYCWDGDNPGIAYYVPGSGNPPQVLSLPIGAHDPDIIVGREGVWGYVVYELGTDIVLHEFTCSPPVAATLSLGSATILSTNGRHPNIDREIDCEFSGSKVAVVYQNLTGIPDLEYYEGTFNSSFNGPLTITNLSTPINSPIRSYVNRTNPDINLIKFNNDFIYQFTFCGYENNIYYDNMVDYVHETSSIIGTNIFAPEIPLSINNLYDVKPRIDGNLIIFDPPQYVYTDQSYIITVESNNQIFYSHANALSPSWTDINISGTFAQKPAIAVHGDFADIIWSNNFHGKINILGTEIHGTIHSSIYKDGNVNITSGYNFFVSIHSI</sequence>
<keyword evidence="2" id="KW-1185">Reference proteome</keyword>
<gene>
    <name evidence="1" type="ORF">JCM31826_00010</name>
</gene>
<name>A0A401XHN4_9FLAO</name>
<proteinExistence type="predicted"/>
<comment type="caution">
    <text evidence="1">The sequence shown here is derived from an EMBL/GenBank/DDBJ whole genome shotgun (WGS) entry which is preliminary data.</text>
</comment>
<organism evidence="1 2">
    <name type="scientific">Thermaurantimonas aggregans</name>
    <dbReference type="NCBI Taxonomy" id="2173829"/>
    <lineage>
        <taxon>Bacteria</taxon>
        <taxon>Pseudomonadati</taxon>
        <taxon>Bacteroidota</taxon>
        <taxon>Flavobacteriia</taxon>
        <taxon>Flavobacteriales</taxon>
        <taxon>Schleiferiaceae</taxon>
        <taxon>Thermaurantimonas</taxon>
    </lineage>
</organism>
<dbReference type="EMBL" id="BHZE01000001">
    <property type="protein sequence ID" value="GCD76519.1"/>
    <property type="molecule type" value="Genomic_DNA"/>
</dbReference>
<dbReference type="Proteomes" id="UP000286715">
    <property type="component" value="Unassembled WGS sequence"/>
</dbReference>
<dbReference type="OrthoDB" id="10016300at2"/>
<evidence type="ECO:0000313" key="1">
    <source>
        <dbReference type="EMBL" id="GCD76519.1"/>
    </source>
</evidence>
<protein>
    <submittedName>
        <fullName evidence="1">Uncharacterized protein</fullName>
    </submittedName>
</protein>
<evidence type="ECO:0000313" key="2">
    <source>
        <dbReference type="Proteomes" id="UP000286715"/>
    </source>
</evidence>
<reference evidence="1 2" key="1">
    <citation type="submission" date="2018-11" db="EMBL/GenBank/DDBJ databases">
        <title>Schleiferia aggregans sp. nov., a moderately thermophilic heterotrophic bacterium isolated from microbial mats at a terrestrial hot spring.</title>
        <authorList>
            <person name="Iino T."/>
            <person name="Ohkuma M."/>
            <person name="Haruta S."/>
        </authorList>
    </citation>
    <scope>NUCLEOTIDE SEQUENCE [LARGE SCALE GENOMIC DNA]</scope>
    <source>
        <strain evidence="1 2">LA</strain>
    </source>
</reference>
<accession>A0A401XHN4</accession>